<evidence type="ECO:0000313" key="3">
    <source>
        <dbReference type="EMBL" id="MDR6292300.1"/>
    </source>
</evidence>
<dbReference type="Proteomes" id="UP001262410">
    <property type="component" value="Unassembled WGS sequence"/>
</dbReference>
<keyword evidence="4" id="KW-1185">Reference proteome</keyword>
<feature type="domain" description="GH3 middle" evidence="1">
    <location>
        <begin position="298"/>
        <end position="353"/>
    </location>
</feature>
<protein>
    <recommendedName>
        <fullName evidence="5">Auxin-regulated protein</fullName>
    </recommendedName>
</protein>
<organism evidence="3 4">
    <name type="scientific">Inquilinus ginsengisoli</name>
    <dbReference type="NCBI Taxonomy" id="363840"/>
    <lineage>
        <taxon>Bacteria</taxon>
        <taxon>Pseudomonadati</taxon>
        <taxon>Pseudomonadota</taxon>
        <taxon>Alphaproteobacteria</taxon>
        <taxon>Rhodospirillales</taxon>
        <taxon>Rhodospirillaceae</taxon>
        <taxon>Inquilinus</taxon>
    </lineage>
</organism>
<dbReference type="PANTHER" id="PTHR31901:SF9">
    <property type="entry name" value="GH3 DOMAIN-CONTAINING PROTEIN"/>
    <property type="match status" value="1"/>
</dbReference>
<dbReference type="InterPro" id="IPR055378">
    <property type="entry name" value="GH3_C"/>
</dbReference>
<dbReference type="InterPro" id="IPR055377">
    <property type="entry name" value="GH3_M"/>
</dbReference>
<evidence type="ECO:0008006" key="5">
    <source>
        <dbReference type="Google" id="ProtNLM"/>
    </source>
</evidence>
<feature type="domain" description="GH3 C-terminal" evidence="2">
    <location>
        <begin position="391"/>
        <end position="500"/>
    </location>
</feature>
<name>A0ABU1JUI9_9PROT</name>
<dbReference type="Pfam" id="PF23571">
    <property type="entry name" value="GH3_M"/>
    <property type="match status" value="1"/>
</dbReference>
<dbReference type="Pfam" id="PF23572">
    <property type="entry name" value="GH3_C"/>
    <property type="match status" value="1"/>
</dbReference>
<dbReference type="EMBL" id="JAVDPW010000009">
    <property type="protein sequence ID" value="MDR6292300.1"/>
    <property type="molecule type" value="Genomic_DNA"/>
</dbReference>
<comment type="caution">
    <text evidence="3">The sequence shown here is derived from an EMBL/GenBank/DDBJ whole genome shotgun (WGS) entry which is preliminary data.</text>
</comment>
<dbReference type="RefSeq" id="WP_309798283.1">
    <property type="nucleotide sequence ID" value="NZ_JAVDPW010000009.1"/>
</dbReference>
<reference evidence="3 4" key="1">
    <citation type="submission" date="2023-07" db="EMBL/GenBank/DDBJ databases">
        <title>Sorghum-associated microbial communities from plants grown in Nebraska, USA.</title>
        <authorList>
            <person name="Schachtman D."/>
        </authorList>
    </citation>
    <scope>NUCLEOTIDE SEQUENCE [LARGE SCALE GENOMIC DNA]</scope>
    <source>
        <strain evidence="3 4">584</strain>
    </source>
</reference>
<dbReference type="InterPro" id="IPR004993">
    <property type="entry name" value="GH3"/>
</dbReference>
<proteinExistence type="predicted"/>
<accession>A0ABU1JUI9</accession>
<sequence length="514" mass="55496">MIDPTPAFRLAAALRRRRLRRLDPVESQRRTLLGLLRRAASTRFGRDHGFDRIADVAAFQAAVPLRRYEAMWREYWQPAFPVLRDVSWPGGIPFFALSSGTTSGTSKYVPVSDAMRRSNVRAGFDLAAWHLGARPRSRMFGGRSLMLGGSTALTEHAPGIFSGDLSGIAARTLPAWARPFVFPGPDLALLSDWEEKLDRIARGSLDLPIRSLSGTSSWLLPLLDRVRTLRRARGDAADPPYPSLDLLVPGGVALAPYRPRFERLLAGTAAEIREVYAASEGFIALQDAAPEDGLRLSLDHGLFLEFVPVEELGSPTPTRHWVADAEPGVNYALVVTSCAGLWAYVLGDTVRLATPRQLGRDPPRVLITGRTAYGLSAFGEHLIAEEVDRAAVDGAAAIGADLSDFAVMAVFPDEASPVGRHRWYVEFAAMPDAAAVARFAAVIDARLAALNDDYAAHRSGGAGMGAPEVVALPPGRFAAWMKSRGRLGGQNKVPRMIADRALAADLAGFMGMAG</sequence>
<dbReference type="PANTHER" id="PTHR31901">
    <property type="entry name" value="GH3 DOMAIN-CONTAINING PROTEIN"/>
    <property type="match status" value="1"/>
</dbReference>
<gene>
    <name evidence="3" type="ORF">E9232_004840</name>
</gene>
<evidence type="ECO:0000259" key="1">
    <source>
        <dbReference type="Pfam" id="PF23571"/>
    </source>
</evidence>
<evidence type="ECO:0000259" key="2">
    <source>
        <dbReference type="Pfam" id="PF23572"/>
    </source>
</evidence>
<dbReference type="Pfam" id="PF03321">
    <property type="entry name" value="GH3"/>
    <property type="match status" value="1"/>
</dbReference>
<evidence type="ECO:0000313" key="4">
    <source>
        <dbReference type="Proteomes" id="UP001262410"/>
    </source>
</evidence>